<dbReference type="Proteomes" id="UP000266188">
    <property type="component" value="Unassembled WGS sequence"/>
</dbReference>
<dbReference type="GO" id="GO:0031388">
    <property type="term" value="P:organic acid phosphorylation"/>
    <property type="evidence" value="ECO:0007669"/>
    <property type="project" value="InterPro"/>
</dbReference>
<dbReference type="PANTHER" id="PTHR21599:SF0">
    <property type="entry name" value="GLYCERATE KINASE"/>
    <property type="match status" value="1"/>
</dbReference>
<comment type="similarity">
    <text evidence="1">Belongs to the glycerate kinase type-1 family.</text>
</comment>
<evidence type="ECO:0000313" key="4">
    <source>
        <dbReference type="EMBL" id="RJE25446.1"/>
    </source>
</evidence>
<keyword evidence="3 4" id="KW-0418">Kinase</keyword>
<dbReference type="PIRSF" id="PIRSF006078">
    <property type="entry name" value="GlxK"/>
    <property type="match status" value="1"/>
</dbReference>
<dbReference type="AlphaFoldDB" id="A0A3A2ZR18"/>
<sequence>MKLLVCPSGFKGSIEPHTAADCIERGIIRVDPDATIRKVPLADGGEGFASALTMATNGKMRYLSVIGPVGAPIPSYYGILGGCGPKTAAIEIAAAAGLSLVPDHSRNPCVTTSFGVGQLIAAALDEGVQRIVIGCGDSGTNDGGSGMLEALGARLTDKTGKVLARASGGQSLTLLAHIDFSGLDIRLKDVHIEVACNWQNVLCGPNGVARVYGPQKGATPEQTERLAGALDNYARVAHETLGIDISDAPGTGASGGLGAGFILMGAELRPRYEAIMEYFNLDDLFDDCDLIFTAEGGIDFQTPRGKIPAEVAMRAKKKGLPVIVLAGTIGADADVNYEVGINAYASILQKPMTLEDAMKEAERLLMESAECAMRMVVVGRKLASQAAAHDASNSFVGRK</sequence>
<protein>
    <submittedName>
        <fullName evidence="4">Glycerate kinase</fullName>
    </submittedName>
</protein>
<keyword evidence="5" id="KW-1185">Reference proteome</keyword>
<evidence type="ECO:0000313" key="5">
    <source>
        <dbReference type="Proteomes" id="UP000266188"/>
    </source>
</evidence>
<keyword evidence="2" id="KW-0808">Transferase</keyword>
<comment type="caution">
    <text evidence="4">The sequence shown here is derived from an EMBL/GenBank/DDBJ whole genome shotgun (WGS) entry which is preliminary data.</text>
</comment>
<accession>A0A3A2ZR18</accession>
<reference evidence="5" key="1">
    <citation type="submission" date="2017-02" db="EMBL/GenBank/DDBJ databases">
        <authorList>
            <person name="Tafer H."/>
            <person name="Lopandic K."/>
        </authorList>
    </citation>
    <scope>NUCLEOTIDE SEQUENCE [LARGE SCALE GENOMIC DNA]</scope>
    <source>
        <strain evidence="5">CBS 366.77</strain>
    </source>
</reference>
<dbReference type="InterPro" id="IPR036129">
    <property type="entry name" value="Glycerate_kinase_sf"/>
</dbReference>
<dbReference type="SUPFAM" id="SSF110738">
    <property type="entry name" value="Glycerate kinase I"/>
    <property type="match status" value="1"/>
</dbReference>
<dbReference type="STRING" id="2070753.A0A3A2ZR18"/>
<dbReference type="Pfam" id="PF02595">
    <property type="entry name" value="Gly_kinase"/>
    <property type="match status" value="1"/>
</dbReference>
<dbReference type="InterPro" id="IPR018197">
    <property type="entry name" value="Glycerate_kinase_RE-like"/>
</dbReference>
<gene>
    <name evidence="4" type="ORF">PHISCL_02202</name>
</gene>
<dbReference type="InterPro" id="IPR004381">
    <property type="entry name" value="Glycerate_kinase"/>
</dbReference>
<organism evidence="4 5">
    <name type="scientific">Aspergillus sclerotialis</name>
    <dbReference type="NCBI Taxonomy" id="2070753"/>
    <lineage>
        <taxon>Eukaryota</taxon>
        <taxon>Fungi</taxon>
        <taxon>Dikarya</taxon>
        <taxon>Ascomycota</taxon>
        <taxon>Pezizomycotina</taxon>
        <taxon>Eurotiomycetes</taxon>
        <taxon>Eurotiomycetidae</taxon>
        <taxon>Eurotiales</taxon>
        <taxon>Aspergillaceae</taxon>
        <taxon>Aspergillus</taxon>
        <taxon>Aspergillus subgen. Polypaecilum</taxon>
    </lineage>
</organism>
<dbReference type="GO" id="GO:0008887">
    <property type="term" value="F:glycerate kinase activity"/>
    <property type="evidence" value="ECO:0007669"/>
    <property type="project" value="InterPro"/>
</dbReference>
<name>A0A3A2ZR18_9EURO</name>
<evidence type="ECO:0000256" key="1">
    <source>
        <dbReference type="ARBA" id="ARBA00006284"/>
    </source>
</evidence>
<proteinExistence type="inferred from homology"/>
<dbReference type="Gene3D" id="3.40.50.10350">
    <property type="entry name" value="Glycerate kinase, domain 1"/>
    <property type="match status" value="1"/>
</dbReference>
<dbReference type="NCBIfam" id="TIGR00045">
    <property type="entry name" value="glycerate kinase"/>
    <property type="match status" value="1"/>
</dbReference>
<evidence type="ECO:0000256" key="3">
    <source>
        <dbReference type="ARBA" id="ARBA00022777"/>
    </source>
</evidence>
<dbReference type="InterPro" id="IPR018193">
    <property type="entry name" value="Glyc_kinase_flavodox-like_fold"/>
</dbReference>
<evidence type="ECO:0000256" key="2">
    <source>
        <dbReference type="ARBA" id="ARBA00022679"/>
    </source>
</evidence>
<dbReference type="OrthoDB" id="10262596at2759"/>
<dbReference type="Gene3D" id="3.90.1510.10">
    <property type="entry name" value="Glycerate kinase, domain 2"/>
    <property type="match status" value="1"/>
</dbReference>
<dbReference type="EMBL" id="MVGC01000047">
    <property type="protein sequence ID" value="RJE25446.1"/>
    <property type="molecule type" value="Genomic_DNA"/>
</dbReference>
<dbReference type="PANTHER" id="PTHR21599">
    <property type="entry name" value="GLYCERATE KINASE"/>
    <property type="match status" value="1"/>
</dbReference>